<accession>A0A4Y8P9Y9</accession>
<protein>
    <submittedName>
        <fullName evidence="4">NUDIX hydrolase</fullName>
    </submittedName>
</protein>
<reference evidence="4 5" key="1">
    <citation type="submission" date="2016-05" db="EMBL/GenBank/DDBJ databases">
        <title>Diversity and Homogeneity among Thermoacidophilic Verrucomicrobia Methanotrophs Linked with Geographical Origin.</title>
        <authorList>
            <person name="Erikstad H.-A."/>
            <person name="Smestad N.B."/>
            <person name="Ceballos R.M."/>
            <person name="Birkeland N.-K."/>
        </authorList>
    </citation>
    <scope>NUCLEOTIDE SEQUENCE [LARGE SCALE GENOMIC DNA]</scope>
    <source>
        <strain evidence="4 5">Phi</strain>
    </source>
</reference>
<dbReference type="PROSITE" id="PS00893">
    <property type="entry name" value="NUDIX_BOX"/>
    <property type="match status" value="1"/>
</dbReference>
<dbReference type="InterPro" id="IPR020084">
    <property type="entry name" value="NUDIX_hydrolase_CS"/>
</dbReference>
<dbReference type="SUPFAM" id="SSF55811">
    <property type="entry name" value="Nudix"/>
    <property type="match status" value="1"/>
</dbReference>
<dbReference type="GO" id="GO:0016787">
    <property type="term" value="F:hydrolase activity"/>
    <property type="evidence" value="ECO:0007669"/>
    <property type="project" value="UniProtKB-KW"/>
</dbReference>
<evidence type="ECO:0000256" key="2">
    <source>
        <dbReference type="RuleBase" id="RU003476"/>
    </source>
</evidence>
<comment type="similarity">
    <text evidence="2">Belongs to the Nudix hydrolase family.</text>
</comment>
<sequence length="181" mass="20151">MQNIGLRPSTPRYAVTTDSVVLGFNPKELKVVLIQRKNPPFQGMWALPGGFVEENEDLEEGAIRELEEETGIKLERMIQIGAFGKPGRDPRGRVISVAYLAVKPLEELKPVAGDDAKETGFFSLNKLPSLAFDHDSLIVEGCKKLLLLCDLKEEQHISFLKENSAASDLKKMLKEFLEKGV</sequence>
<evidence type="ECO:0000259" key="3">
    <source>
        <dbReference type="PROSITE" id="PS51462"/>
    </source>
</evidence>
<dbReference type="RefSeq" id="WP_134440422.1">
    <property type="nucleotide sequence ID" value="NZ_CP065957.1"/>
</dbReference>
<dbReference type="Proteomes" id="UP000297713">
    <property type="component" value="Unassembled WGS sequence"/>
</dbReference>
<dbReference type="AlphaFoldDB" id="A0A4Y8P9Y9"/>
<evidence type="ECO:0000313" key="4">
    <source>
        <dbReference type="EMBL" id="TFE67621.1"/>
    </source>
</evidence>
<gene>
    <name evidence="4" type="ORF">A7Q10_09300</name>
</gene>
<keyword evidence="1 2" id="KW-0378">Hydrolase</keyword>
<dbReference type="CDD" id="cd18873">
    <property type="entry name" value="NUDIX_NadM_like"/>
    <property type="match status" value="1"/>
</dbReference>
<keyword evidence="5" id="KW-1185">Reference proteome</keyword>
<dbReference type="InterPro" id="IPR015797">
    <property type="entry name" value="NUDIX_hydrolase-like_dom_sf"/>
</dbReference>
<dbReference type="InterPro" id="IPR000086">
    <property type="entry name" value="NUDIX_hydrolase_dom"/>
</dbReference>
<dbReference type="Pfam" id="PF00293">
    <property type="entry name" value="NUDIX"/>
    <property type="match status" value="1"/>
</dbReference>
<dbReference type="PRINTS" id="PR00502">
    <property type="entry name" value="NUDIXFAMILY"/>
</dbReference>
<feature type="domain" description="Nudix hydrolase" evidence="3">
    <location>
        <begin position="14"/>
        <end position="144"/>
    </location>
</feature>
<proteinExistence type="inferred from homology"/>
<name>A0A4Y8P9Y9_9BACT</name>
<evidence type="ECO:0000313" key="5">
    <source>
        <dbReference type="Proteomes" id="UP000297713"/>
    </source>
</evidence>
<dbReference type="EMBL" id="LXQC01000151">
    <property type="protein sequence ID" value="TFE67621.1"/>
    <property type="molecule type" value="Genomic_DNA"/>
</dbReference>
<dbReference type="Gene3D" id="3.90.79.10">
    <property type="entry name" value="Nucleoside Triphosphate Pyrophosphohydrolase"/>
    <property type="match status" value="1"/>
</dbReference>
<dbReference type="OrthoDB" id="9786141at2"/>
<dbReference type="PANTHER" id="PTHR43736">
    <property type="entry name" value="ADP-RIBOSE PYROPHOSPHATASE"/>
    <property type="match status" value="1"/>
</dbReference>
<dbReference type="PROSITE" id="PS51462">
    <property type="entry name" value="NUDIX"/>
    <property type="match status" value="1"/>
</dbReference>
<comment type="caution">
    <text evidence="4">The sequence shown here is derived from an EMBL/GenBank/DDBJ whole genome shotgun (WGS) entry which is preliminary data.</text>
</comment>
<dbReference type="InterPro" id="IPR020476">
    <property type="entry name" value="Nudix_hydrolase"/>
</dbReference>
<evidence type="ECO:0000256" key="1">
    <source>
        <dbReference type="ARBA" id="ARBA00022801"/>
    </source>
</evidence>
<dbReference type="PANTHER" id="PTHR43736:SF4">
    <property type="entry name" value="SLR1690 PROTEIN"/>
    <property type="match status" value="1"/>
</dbReference>
<organism evidence="4 5">
    <name type="scientific">Methylacidiphilum caldifontis</name>
    <dbReference type="NCBI Taxonomy" id="2795386"/>
    <lineage>
        <taxon>Bacteria</taxon>
        <taxon>Pseudomonadati</taxon>
        <taxon>Verrucomicrobiota</taxon>
        <taxon>Methylacidiphilae</taxon>
        <taxon>Methylacidiphilales</taxon>
        <taxon>Methylacidiphilaceae</taxon>
        <taxon>Methylacidiphilum (ex Ratnadevi et al. 2023)</taxon>
    </lineage>
</organism>